<dbReference type="EMBL" id="JADIMI010000087">
    <property type="protein sequence ID" value="MBO8453056.1"/>
    <property type="molecule type" value="Genomic_DNA"/>
</dbReference>
<gene>
    <name evidence="2" type="ORF">IAC06_09290</name>
</gene>
<reference evidence="2" key="2">
    <citation type="journal article" date="2021" name="PeerJ">
        <title>Extensive microbial diversity within the chicken gut microbiome revealed by metagenomics and culture.</title>
        <authorList>
            <person name="Gilroy R."/>
            <person name="Ravi A."/>
            <person name="Getino M."/>
            <person name="Pursley I."/>
            <person name="Horton D.L."/>
            <person name="Alikhan N.F."/>
            <person name="Baker D."/>
            <person name="Gharbi K."/>
            <person name="Hall N."/>
            <person name="Watson M."/>
            <person name="Adriaenssens E.M."/>
            <person name="Foster-Nyarko E."/>
            <person name="Jarju S."/>
            <person name="Secka A."/>
            <person name="Antonio M."/>
            <person name="Oren A."/>
            <person name="Chaudhuri R.R."/>
            <person name="La Ragione R."/>
            <person name="Hildebrand F."/>
            <person name="Pallen M.J."/>
        </authorList>
    </citation>
    <scope>NUCLEOTIDE SEQUENCE</scope>
    <source>
        <strain evidence="2">B1-20833</strain>
    </source>
</reference>
<name>A0A9D9MYA6_9BACT</name>
<proteinExistence type="predicted"/>
<accession>A0A9D9MYA6</accession>
<reference evidence="2" key="1">
    <citation type="submission" date="2020-10" db="EMBL/GenBank/DDBJ databases">
        <authorList>
            <person name="Gilroy R."/>
        </authorList>
    </citation>
    <scope>NUCLEOTIDE SEQUENCE</scope>
    <source>
        <strain evidence="2">B1-20833</strain>
    </source>
</reference>
<dbReference type="Gene3D" id="1.20.5.620">
    <property type="entry name" value="F1F0 ATP synthase subunit B, membrane domain"/>
    <property type="match status" value="1"/>
</dbReference>
<dbReference type="Proteomes" id="UP000823661">
    <property type="component" value="Unassembled WGS sequence"/>
</dbReference>
<evidence type="ECO:0000313" key="3">
    <source>
        <dbReference type="Proteomes" id="UP000823661"/>
    </source>
</evidence>
<sequence>MQNKLQELTDKLYNEGLSKGRQEGEAIVNDAKVKAEEILAAARKEAEDIVARARKEADELKAKVDGDLKMAARESIAATRQDIEKLIVARMSEKETRSALTSASFVKEIITSVAKNFSPDAPADLEIVLPESLRKELEPFIMKELAGIIGSGVTAGFSRKITGGFTIGPKDGGYFISFTDETFIELISGYLRPATRKILFG</sequence>
<dbReference type="SUPFAM" id="SSF160527">
    <property type="entry name" value="V-type ATPase subunit E-like"/>
    <property type="match status" value="1"/>
</dbReference>
<organism evidence="2 3">
    <name type="scientific">Candidatus Cryptobacteroides intestinavium</name>
    <dbReference type="NCBI Taxonomy" id="2840766"/>
    <lineage>
        <taxon>Bacteria</taxon>
        <taxon>Pseudomonadati</taxon>
        <taxon>Bacteroidota</taxon>
        <taxon>Bacteroidia</taxon>
        <taxon>Bacteroidales</taxon>
        <taxon>Candidatus Cryptobacteroides</taxon>
    </lineage>
</organism>
<evidence type="ECO:0000313" key="2">
    <source>
        <dbReference type="EMBL" id="MBO8453056.1"/>
    </source>
</evidence>
<dbReference type="AlphaFoldDB" id="A0A9D9MYA6"/>
<evidence type="ECO:0000256" key="1">
    <source>
        <dbReference type="SAM" id="Coils"/>
    </source>
</evidence>
<feature type="coiled-coil region" evidence="1">
    <location>
        <begin position="32"/>
        <end position="63"/>
    </location>
</feature>
<protein>
    <submittedName>
        <fullName evidence="2">V-type ATP synthase subunit E</fullName>
    </submittedName>
</protein>
<keyword evidence="1" id="KW-0175">Coiled coil</keyword>
<comment type="caution">
    <text evidence="2">The sequence shown here is derived from an EMBL/GenBank/DDBJ whole genome shotgun (WGS) entry which is preliminary data.</text>
</comment>